<gene>
    <name evidence="1" type="ORF">GBG18_10545</name>
</gene>
<accession>A0ABQ6VK50</accession>
<evidence type="ECO:0000313" key="2">
    <source>
        <dbReference type="Proteomes" id="UP000461010"/>
    </source>
</evidence>
<name>A0ABQ6VK50_9BACT</name>
<reference evidence="1 2" key="1">
    <citation type="submission" date="2019-10" db="EMBL/GenBank/DDBJ databases">
        <title>Poseidonibacter ostreae sp. nov., isolated from the gut of the Ostrea denselamellosa.</title>
        <authorList>
            <person name="Choi A."/>
        </authorList>
    </citation>
    <scope>NUCLEOTIDE SEQUENCE [LARGE SCALE GENOMIC DNA]</scope>
    <source>
        <strain evidence="1 2">SJOD-M-5</strain>
    </source>
</reference>
<dbReference type="RefSeq" id="WP_152190912.1">
    <property type="nucleotide sequence ID" value="NZ_WFKJ01000032.1"/>
</dbReference>
<dbReference type="EMBL" id="WFKJ01000032">
    <property type="protein sequence ID" value="KAB7889731.1"/>
    <property type="molecule type" value="Genomic_DNA"/>
</dbReference>
<dbReference type="Proteomes" id="UP000461010">
    <property type="component" value="Unassembled WGS sequence"/>
</dbReference>
<comment type="caution">
    <text evidence="1">The sequence shown here is derived from an EMBL/GenBank/DDBJ whole genome shotgun (WGS) entry which is preliminary data.</text>
</comment>
<organism evidence="1 2">
    <name type="scientific">Poseidonibacter ostreae</name>
    <dbReference type="NCBI Taxonomy" id="2654171"/>
    <lineage>
        <taxon>Bacteria</taxon>
        <taxon>Pseudomonadati</taxon>
        <taxon>Campylobacterota</taxon>
        <taxon>Epsilonproteobacteria</taxon>
        <taxon>Campylobacterales</taxon>
        <taxon>Arcobacteraceae</taxon>
        <taxon>Poseidonibacter</taxon>
    </lineage>
</organism>
<evidence type="ECO:0000313" key="1">
    <source>
        <dbReference type="EMBL" id="KAB7889731.1"/>
    </source>
</evidence>
<protein>
    <submittedName>
        <fullName evidence="1">Uncharacterized protein</fullName>
    </submittedName>
</protein>
<keyword evidence="2" id="KW-1185">Reference proteome</keyword>
<proteinExistence type="predicted"/>
<sequence length="94" mass="10842">MKLETRIKAIVTHTIEDFNNSGSHFKESNKKIIKWLASDLMNLKDIEELSTIEISLLILQKLNSLDLVNLEMITETITNSKKSDIVQIRKKESK</sequence>